<keyword evidence="8" id="KW-1185">Reference proteome</keyword>
<dbReference type="EMBL" id="JARKIK010000015">
    <property type="protein sequence ID" value="KAK8747159.1"/>
    <property type="molecule type" value="Genomic_DNA"/>
</dbReference>
<evidence type="ECO:0000256" key="2">
    <source>
        <dbReference type="ARBA" id="ARBA00022763"/>
    </source>
</evidence>
<keyword evidence="3" id="KW-0234">DNA repair</keyword>
<reference evidence="7 8" key="1">
    <citation type="journal article" date="2024" name="BMC Genomics">
        <title>Genome assembly of redclaw crayfish (Cherax quadricarinatus) provides insights into its immune adaptation and hypoxia tolerance.</title>
        <authorList>
            <person name="Liu Z."/>
            <person name="Zheng J."/>
            <person name="Li H."/>
            <person name="Fang K."/>
            <person name="Wang S."/>
            <person name="He J."/>
            <person name="Zhou D."/>
            <person name="Weng S."/>
            <person name="Chi M."/>
            <person name="Gu Z."/>
            <person name="He J."/>
            <person name="Li F."/>
            <person name="Wang M."/>
        </authorList>
    </citation>
    <scope>NUCLEOTIDE SEQUENCE [LARGE SCALE GENOMIC DNA]</scope>
    <source>
        <strain evidence="7">ZL_2023a</strain>
    </source>
</reference>
<evidence type="ECO:0000313" key="7">
    <source>
        <dbReference type="EMBL" id="KAK8747159.1"/>
    </source>
</evidence>
<dbReference type="InterPro" id="IPR038051">
    <property type="entry name" value="XRCC4-like_N_sf"/>
</dbReference>
<evidence type="ECO:0000256" key="1">
    <source>
        <dbReference type="ARBA" id="ARBA00004123"/>
    </source>
</evidence>
<evidence type="ECO:0000313" key="8">
    <source>
        <dbReference type="Proteomes" id="UP001445076"/>
    </source>
</evidence>
<evidence type="ECO:0000256" key="5">
    <source>
        <dbReference type="SAM" id="MobiDB-lite"/>
    </source>
</evidence>
<keyword evidence="4" id="KW-0539">Nucleus</keyword>
<dbReference type="AlphaFoldDB" id="A0AAW0Y2Z8"/>
<feature type="region of interest" description="Disordered" evidence="5">
    <location>
        <begin position="92"/>
        <end position="118"/>
    </location>
</feature>
<dbReference type="Proteomes" id="UP001445076">
    <property type="component" value="Unassembled WGS sequence"/>
</dbReference>
<evidence type="ECO:0000259" key="6">
    <source>
        <dbReference type="Pfam" id="PF09302"/>
    </source>
</evidence>
<dbReference type="GO" id="GO:0005634">
    <property type="term" value="C:nucleus"/>
    <property type="evidence" value="ECO:0007669"/>
    <property type="project" value="UniProtKB-SubCell"/>
</dbReference>
<evidence type="ECO:0000256" key="4">
    <source>
        <dbReference type="ARBA" id="ARBA00023242"/>
    </source>
</evidence>
<protein>
    <recommendedName>
        <fullName evidence="6">XLF-like N-terminal domain-containing protein</fullName>
    </recommendedName>
</protein>
<sequence length="118" mass="13454">MASLKIWRAIEESPWGALPSMGPQWMIKSCTNNQGYLAMVTDGCGLWGEKRNAKYILEQAEFNHHWVTPMLVQVQQLASRVNQLTTEVEHKRRQLDELLPDNKSPASKAPKPPRIKTT</sequence>
<accession>A0AAW0Y2Z8</accession>
<dbReference type="Pfam" id="PF09302">
    <property type="entry name" value="XLF"/>
    <property type="match status" value="1"/>
</dbReference>
<dbReference type="GO" id="GO:0006303">
    <property type="term" value="P:double-strand break repair via nonhomologous end joining"/>
    <property type="evidence" value="ECO:0007669"/>
    <property type="project" value="UniProtKB-ARBA"/>
</dbReference>
<evidence type="ECO:0000256" key="3">
    <source>
        <dbReference type="ARBA" id="ARBA00023204"/>
    </source>
</evidence>
<comment type="caution">
    <text evidence="7">The sequence shown here is derived from an EMBL/GenBank/DDBJ whole genome shotgun (WGS) entry which is preliminary data.</text>
</comment>
<feature type="domain" description="XLF-like N-terminal" evidence="6">
    <location>
        <begin position="14"/>
        <end position="91"/>
    </location>
</feature>
<dbReference type="InterPro" id="IPR015381">
    <property type="entry name" value="XLF-like_N"/>
</dbReference>
<organism evidence="7 8">
    <name type="scientific">Cherax quadricarinatus</name>
    <name type="common">Australian red claw crayfish</name>
    <dbReference type="NCBI Taxonomy" id="27406"/>
    <lineage>
        <taxon>Eukaryota</taxon>
        <taxon>Metazoa</taxon>
        <taxon>Ecdysozoa</taxon>
        <taxon>Arthropoda</taxon>
        <taxon>Crustacea</taxon>
        <taxon>Multicrustacea</taxon>
        <taxon>Malacostraca</taxon>
        <taxon>Eumalacostraca</taxon>
        <taxon>Eucarida</taxon>
        <taxon>Decapoda</taxon>
        <taxon>Pleocyemata</taxon>
        <taxon>Astacidea</taxon>
        <taxon>Parastacoidea</taxon>
        <taxon>Parastacidae</taxon>
        <taxon>Cherax</taxon>
    </lineage>
</organism>
<keyword evidence="2" id="KW-0227">DNA damage</keyword>
<gene>
    <name evidence="7" type="ORF">OTU49_016650</name>
</gene>
<proteinExistence type="predicted"/>
<comment type="subcellular location">
    <subcellularLocation>
        <location evidence="1">Nucleus</location>
    </subcellularLocation>
</comment>
<dbReference type="Gene3D" id="2.170.210.10">
    <property type="entry name" value="DNA double-strand break repair and VJ recombination XRCC4, N-terminal"/>
    <property type="match status" value="1"/>
</dbReference>
<name>A0AAW0Y2Z8_CHEQU</name>